<dbReference type="GO" id="GO:0003824">
    <property type="term" value="F:catalytic activity"/>
    <property type="evidence" value="ECO:0007669"/>
    <property type="project" value="InterPro"/>
</dbReference>
<evidence type="ECO:0000313" key="3">
    <source>
        <dbReference type="Proteomes" id="UP000299102"/>
    </source>
</evidence>
<dbReference type="OrthoDB" id="7491480at2759"/>
<gene>
    <name evidence="2" type="ORF">EVAR_90282_1</name>
</gene>
<dbReference type="Pfam" id="PF14529">
    <property type="entry name" value="Exo_endo_phos_2"/>
    <property type="match status" value="1"/>
</dbReference>
<dbReference type="InterPro" id="IPR036691">
    <property type="entry name" value="Endo/exonu/phosph_ase_sf"/>
</dbReference>
<name>A0A4C1Z8Z6_EUMVA</name>
<comment type="caution">
    <text evidence="2">The sequence shown here is derived from an EMBL/GenBank/DDBJ whole genome shotgun (WGS) entry which is preliminary data.</text>
</comment>
<dbReference type="SUPFAM" id="SSF56219">
    <property type="entry name" value="DNase I-like"/>
    <property type="match status" value="1"/>
</dbReference>
<sequence length="223" mass="25118">MGTLRRTAGPAKRCAPSVGLQVIVRLIARRKPRSVLHAIASTDVNLGGSIVATQELPSFARGMRLDMVLVQEQHCGEPNLLQNSEAIDSHLDHLERVLNILRRKRILIGVDFNAHSPLWFCERRQYIGRSPETEYRRQRMEGFILERGLLIHNQEDQPCTYARSSGESRRFNIIDQKSESGRIDELAAFQGSGRSCGRVLHGCGDCNCQRVSGCAKAKDIWRL</sequence>
<feature type="domain" description="Endonuclease/exonuclease/phosphatase" evidence="1">
    <location>
        <begin position="84"/>
        <end position="175"/>
    </location>
</feature>
<dbReference type="Proteomes" id="UP000299102">
    <property type="component" value="Unassembled WGS sequence"/>
</dbReference>
<dbReference type="InterPro" id="IPR005135">
    <property type="entry name" value="Endo/exonuclease/phosphatase"/>
</dbReference>
<proteinExistence type="predicted"/>
<evidence type="ECO:0000259" key="1">
    <source>
        <dbReference type="Pfam" id="PF14529"/>
    </source>
</evidence>
<protein>
    <recommendedName>
        <fullName evidence="1">Endonuclease/exonuclease/phosphatase domain-containing protein</fullName>
    </recommendedName>
</protein>
<accession>A0A4C1Z8Z6</accession>
<reference evidence="2 3" key="1">
    <citation type="journal article" date="2019" name="Commun. Biol.">
        <title>The bagworm genome reveals a unique fibroin gene that provides high tensile strength.</title>
        <authorList>
            <person name="Kono N."/>
            <person name="Nakamura H."/>
            <person name="Ohtoshi R."/>
            <person name="Tomita M."/>
            <person name="Numata K."/>
            <person name="Arakawa K."/>
        </authorList>
    </citation>
    <scope>NUCLEOTIDE SEQUENCE [LARGE SCALE GENOMIC DNA]</scope>
</reference>
<evidence type="ECO:0000313" key="2">
    <source>
        <dbReference type="EMBL" id="GBP83127.1"/>
    </source>
</evidence>
<dbReference type="Gene3D" id="3.60.10.10">
    <property type="entry name" value="Endonuclease/exonuclease/phosphatase"/>
    <property type="match status" value="1"/>
</dbReference>
<dbReference type="AlphaFoldDB" id="A0A4C1Z8Z6"/>
<keyword evidence="3" id="KW-1185">Reference proteome</keyword>
<organism evidence="2 3">
    <name type="scientific">Eumeta variegata</name>
    <name type="common">Bagworm moth</name>
    <name type="synonym">Eumeta japonica</name>
    <dbReference type="NCBI Taxonomy" id="151549"/>
    <lineage>
        <taxon>Eukaryota</taxon>
        <taxon>Metazoa</taxon>
        <taxon>Ecdysozoa</taxon>
        <taxon>Arthropoda</taxon>
        <taxon>Hexapoda</taxon>
        <taxon>Insecta</taxon>
        <taxon>Pterygota</taxon>
        <taxon>Neoptera</taxon>
        <taxon>Endopterygota</taxon>
        <taxon>Lepidoptera</taxon>
        <taxon>Glossata</taxon>
        <taxon>Ditrysia</taxon>
        <taxon>Tineoidea</taxon>
        <taxon>Psychidae</taxon>
        <taxon>Oiketicinae</taxon>
        <taxon>Eumeta</taxon>
    </lineage>
</organism>
<dbReference type="EMBL" id="BGZK01001606">
    <property type="protein sequence ID" value="GBP83127.1"/>
    <property type="molecule type" value="Genomic_DNA"/>
</dbReference>